<evidence type="ECO:0000313" key="2">
    <source>
        <dbReference type="Proteomes" id="UP001652582"/>
    </source>
</evidence>
<dbReference type="SUPFAM" id="SSF51735">
    <property type="entry name" value="NAD(P)-binding Rossmann-fold domains"/>
    <property type="match status" value="1"/>
</dbReference>
<dbReference type="Gene3D" id="3.40.50.720">
    <property type="entry name" value="NAD(P)-binding Rossmann-like Domain"/>
    <property type="match status" value="1"/>
</dbReference>
<dbReference type="GO" id="GO:0016491">
    <property type="term" value="F:oxidoreductase activity"/>
    <property type="evidence" value="ECO:0007669"/>
    <property type="project" value="UniProtKB-KW"/>
</dbReference>
<organism evidence="2 3">
    <name type="scientific">Bicyclus anynana</name>
    <name type="common">Squinting bush brown butterfly</name>
    <dbReference type="NCBI Taxonomy" id="110368"/>
    <lineage>
        <taxon>Eukaryota</taxon>
        <taxon>Metazoa</taxon>
        <taxon>Ecdysozoa</taxon>
        <taxon>Arthropoda</taxon>
        <taxon>Hexapoda</taxon>
        <taxon>Insecta</taxon>
        <taxon>Pterygota</taxon>
        <taxon>Neoptera</taxon>
        <taxon>Endopterygota</taxon>
        <taxon>Lepidoptera</taxon>
        <taxon>Glossata</taxon>
        <taxon>Ditrysia</taxon>
        <taxon>Papilionoidea</taxon>
        <taxon>Nymphalidae</taxon>
        <taxon>Satyrinae</taxon>
        <taxon>Satyrini</taxon>
        <taxon>Mycalesina</taxon>
        <taxon>Bicyclus</taxon>
    </lineage>
</organism>
<keyword evidence="1" id="KW-0560">Oxidoreductase</keyword>
<evidence type="ECO:0000313" key="3">
    <source>
        <dbReference type="RefSeq" id="XP_023942619.1"/>
    </source>
</evidence>
<dbReference type="PROSITE" id="PS51257">
    <property type="entry name" value="PROKAR_LIPOPROTEIN"/>
    <property type="match status" value="1"/>
</dbReference>
<protein>
    <submittedName>
        <fullName evidence="3">L-xylulose reductase-like</fullName>
    </submittedName>
</protein>
<dbReference type="PRINTS" id="PR00080">
    <property type="entry name" value="SDRFAMILY"/>
</dbReference>
<dbReference type="InterPro" id="IPR020904">
    <property type="entry name" value="Sc_DH/Rdtase_CS"/>
</dbReference>
<accession>A0A6J1N6Y8</accession>
<keyword evidence="2" id="KW-1185">Reference proteome</keyword>
<dbReference type="FunFam" id="3.40.50.720:FF:000084">
    <property type="entry name" value="Short-chain dehydrogenase reductase"/>
    <property type="match status" value="1"/>
</dbReference>
<dbReference type="OrthoDB" id="47007at2759"/>
<dbReference type="PRINTS" id="PR00081">
    <property type="entry name" value="GDHRDH"/>
</dbReference>
<dbReference type="PROSITE" id="PS00061">
    <property type="entry name" value="ADH_SHORT"/>
    <property type="match status" value="1"/>
</dbReference>
<dbReference type="Proteomes" id="UP001652582">
    <property type="component" value="Chromosome 19"/>
</dbReference>
<reference evidence="3" key="1">
    <citation type="submission" date="2025-08" db="UniProtKB">
        <authorList>
            <consortium name="RefSeq"/>
        </authorList>
    </citation>
    <scope>IDENTIFICATION</scope>
</reference>
<dbReference type="InterPro" id="IPR036291">
    <property type="entry name" value="NAD(P)-bd_dom_sf"/>
</dbReference>
<dbReference type="PANTHER" id="PTHR43975">
    <property type="entry name" value="ZGC:101858"/>
    <property type="match status" value="1"/>
</dbReference>
<dbReference type="InterPro" id="IPR002347">
    <property type="entry name" value="SDR_fam"/>
</dbReference>
<dbReference type="Pfam" id="PF13561">
    <property type="entry name" value="adh_short_C2"/>
    <property type="match status" value="1"/>
</dbReference>
<dbReference type="AlphaFoldDB" id="A0A6J1N6Y8"/>
<dbReference type="RefSeq" id="XP_023942619.1">
    <property type="nucleotide sequence ID" value="XM_024086851.2"/>
</dbReference>
<dbReference type="KEGG" id="bany:112049085"/>
<dbReference type="GeneID" id="112049085"/>
<dbReference type="PANTHER" id="PTHR43975:SF2">
    <property type="entry name" value="EG:BACR7A4.14 PROTEIN-RELATED"/>
    <property type="match status" value="1"/>
</dbReference>
<proteinExistence type="predicted"/>
<name>A0A6J1N6Y8_BICAN</name>
<evidence type="ECO:0000256" key="1">
    <source>
        <dbReference type="ARBA" id="ARBA00023002"/>
    </source>
</evidence>
<sequence>MDFTGKVVLITGASAGIGASCAIHFAKLSANLALVGRNVNNLNKVAEQCEEASGVKPLIITADISVEENIARIVAVTIDTYGKLDVLVNNAGLLIMAGVMDDIKAFDRLVATNIRGPYLLTQQSIPHLIETKGNIVNVSSIISSVPIPAMMPYCMTKAALDMFTKCVALELAGKGVRVNSVNPGPVETDLFKRAGFDEDGHKGFFAGMTALMPLKKYAVGDDVAKLVAFLASENASCITGSHHQVDCGLHLGQPLIDEKQVTTT</sequence>
<gene>
    <name evidence="3" type="primary">LOC112049085</name>
</gene>